<accession>H5UVD3</accession>
<keyword evidence="3" id="KW-1185">Reference proteome</keyword>
<dbReference type="eggNOG" id="COG0711">
    <property type="taxonomic scope" value="Bacteria"/>
</dbReference>
<feature type="region of interest" description="Disordered" evidence="1">
    <location>
        <begin position="1"/>
        <end position="71"/>
    </location>
</feature>
<sequence>MSSPHEPLEGTAGAPGTRAVRGPGDAAEENANKVADDAKQRAADVTDTAKDNAGAVAETAKEGAGQVADTAKQEARAVANEAGQHVQALVSQVRDDVSTQVGTRQQEIAAVLGSLGSGLDRVQFGDQPADTLAADLAQQAAARLQGVGTWLEQRGPVEVLDEVKRFARRRPGTFLAAAALTGLVAGRLTRGMTDDARDDEPQRGDDRMPMATRRTATPVVPAYEAGYDTPGAAYDAGQAGHQAQQPAYGRPTHTQPAYVGEDVMTTPMPTQATDDEGRRR</sequence>
<proteinExistence type="predicted"/>
<gene>
    <name evidence="2" type="ORF">MOPEL_132_00580</name>
</gene>
<name>H5UVD3_9MICO</name>
<dbReference type="Proteomes" id="UP000004367">
    <property type="component" value="Unassembled WGS sequence"/>
</dbReference>
<comment type="caution">
    <text evidence="2">The sequence shown here is derived from an EMBL/GenBank/DDBJ whole genome shotgun (WGS) entry which is preliminary data.</text>
</comment>
<evidence type="ECO:0000313" key="2">
    <source>
        <dbReference type="EMBL" id="GAB49691.1"/>
    </source>
</evidence>
<dbReference type="RefSeq" id="WP_009483534.1">
    <property type="nucleotide sequence ID" value="NZ_BAFE01000091.1"/>
</dbReference>
<dbReference type="OrthoDB" id="4578793at2"/>
<dbReference type="Gene3D" id="1.10.287.700">
    <property type="entry name" value="Helix hairpin bin"/>
    <property type="match status" value="1"/>
</dbReference>
<dbReference type="STRING" id="1089455.MOPEL_132_00580"/>
<reference evidence="2 3" key="1">
    <citation type="submission" date="2012-02" db="EMBL/GenBank/DDBJ databases">
        <title>Whole genome shotgun sequence of Mobilicoccus pelagius NBRC 104925.</title>
        <authorList>
            <person name="Yoshida Y."/>
            <person name="Hosoyama A."/>
            <person name="Tsuchikane K."/>
            <person name="Katsumata H."/>
            <person name="Yamazaki S."/>
            <person name="Fujita N."/>
        </authorList>
    </citation>
    <scope>NUCLEOTIDE SEQUENCE [LARGE SCALE GENOMIC DNA]</scope>
    <source>
        <strain evidence="2 3">NBRC 104925</strain>
    </source>
</reference>
<organism evidence="2 3">
    <name type="scientific">Mobilicoccus pelagius NBRC 104925</name>
    <dbReference type="NCBI Taxonomy" id="1089455"/>
    <lineage>
        <taxon>Bacteria</taxon>
        <taxon>Bacillati</taxon>
        <taxon>Actinomycetota</taxon>
        <taxon>Actinomycetes</taxon>
        <taxon>Micrococcales</taxon>
        <taxon>Dermatophilaceae</taxon>
        <taxon>Mobilicoccus</taxon>
    </lineage>
</organism>
<evidence type="ECO:0000313" key="3">
    <source>
        <dbReference type="Proteomes" id="UP000004367"/>
    </source>
</evidence>
<feature type="compositionally biased region" description="Low complexity" evidence="1">
    <location>
        <begin position="231"/>
        <end position="249"/>
    </location>
</feature>
<protein>
    <recommendedName>
        <fullName evidence="4">DUF3618 domain-containing protein</fullName>
    </recommendedName>
</protein>
<feature type="compositionally biased region" description="Basic and acidic residues" evidence="1">
    <location>
        <begin position="30"/>
        <end position="50"/>
    </location>
</feature>
<evidence type="ECO:0000256" key="1">
    <source>
        <dbReference type="SAM" id="MobiDB-lite"/>
    </source>
</evidence>
<evidence type="ECO:0008006" key="4">
    <source>
        <dbReference type="Google" id="ProtNLM"/>
    </source>
</evidence>
<dbReference type="AlphaFoldDB" id="H5UVD3"/>
<dbReference type="EMBL" id="BAFE01000091">
    <property type="protein sequence ID" value="GAB49691.1"/>
    <property type="molecule type" value="Genomic_DNA"/>
</dbReference>
<feature type="region of interest" description="Disordered" evidence="1">
    <location>
        <begin position="231"/>
        <end position="280"/>
    </location>
</feature>